<evidence type="ECO:0000313" key="3">
    <source>
        <dbReference type="Proteomes" id="UP000613580"/>
    </source>
</evidence>
<dbReference type="EMBL" id="JACAZE010000004">
    <property type="protein sequence ID" value="KAF7318384.1"/>
    <property type="molecule type" value="Genomic_DNA"/>
</dbReference>
<dbReference type="Proteomes" id="UP000613580">
    <property type="component" value="Unassembled WGS sequence"/>
</dbReference>
<evidence type="ECO:0000313" key="2">
    <source>
        <dbReference type="EMBL" id="KAF7318384.1"/>
    </source>
</evidence>
<name>A0A8H6WN32_MYCCL</name>
<protein>
    <submittedName>
        <fullName evidence="2">Uncharacterized protein</fullName>
    </submittedName>
</protein>
<reference evidence="2" key="1">
    <citation type="submission" date="2020-05" db="EMBL/GenBank/DDBJ databases">
        <title>Mycena genomes resolve the evolution of fungal bioluminescence.</title>
        <authorList>
            <person name="Tsai I.J."/>
        </authorList>
    </citation>
    <scope>NUCLEOTIDE SEQUENCE</scope>
    <source>
        <strain evidence="2">110903Hualien_Pintung</strain>
    </source>
</reference>
<proteinExistence type="predicted"/>
<feature type="region of interest" description="Disordered" evidence="1">
    <location>
        <begin position="20"/>
        <end position="55"/>
    </location>
</feature>
<accession>A0A8H6WN32</accession>
<organism evidence="2 3">
    <name type="scientific">Mycena chlorophos</name>
    <name type="common">Agaric fungus</name>
    <name type="synonym">Agaricus chlorophos</name>
    <dbReference type="NCBI Taxonomy" id="658473"/>
    <lineage>
        <taxon>Eukaryota</taxon>
        <taxon>Fungi</taxon>
        <taxon>Dikarya</taxon>
        <taxon>Basidiomycota</taxon>
        <taxon>Agaricomycotina</taxon>
        <taxon>Agaricomycetes</taxon>
        <taxon>Agaricomycetidae</taxon>
        <taxon>Agaricales</taxon>
        <taxon>Marasmiineae</taxon>
        <taxon>Mycenaceae</taxon>
        <taxon>Mycena</taxon>
    </lineage>
</organism>
<evidence type="ECO:0000256" key="1">
    <source>
        <dbReference type="SAM" id="MobiDB-lite"/>
    </source>
</evidence>
<dbReference type="AlphaFoldDB" id="A0A8H6WN32"/>
<dbReference type="OrthoDB" id="329835at2759"/>
<gene>
    <name evidence="2" type="ORF">HMN09_00347500</name>
</gene>
<comment type="caution">
    <text evidence="2">The sequence shown here is derived from an EMBL/GenBank/DDBJ whole genome shotgun (WGS) entry which is preliminary data.</text>
</comment>
<sequence length="272" mass="29349">MSGIPPDRVSVVKDIARARRRATRTRLPRCASVADQRPTRCTSTGPTSKHRAPPGCVARGRARETAAYAAAQHHSATRLVPELQPAHSAVGGGGTVIISLPMRPDAECLIQYRAVFKKHTRPVSSADDTSTSFVSRLSAKTHLRAKYLNWLRSPASRTPWPPAGNTTSRRRLRQLALGAPREAEALRAIHTGDDRSFGTQGVVVPVFSGHGRTNAVFWVCVDECKMVLQTEGFLGLLVGEGSGLEALEEAEVYQVAIFVSKSDFASAKVCIG</sequence>
<keyword evidence="3" id="KW-1185">Reference proteome</keyword>